<evidence type="ECO:0008006" key="4">
    <source>
        <dbReference type="Google" id="ProtNLM"/>
    </source>
</evidence>
<feature type="compositionally biased region" description="Basic and acidic residues" evidence="1">
    <location>
        <begin position="132"/>
        <end position="147"/>
    </location>
</feature>
<dbReference type="EMBL" id="JBIRPU010000007">
    <property type="protein sequence ID" value="MFI0793630.1"/>
    <property type="molecule type" value="Genomic_DNA"/>
</dbReference>
<dbReference type="Proteomes" id="UP001611075">
    <property type="component" value="Unassembled WGS sequence"/>
</dbReference>
<evidence type="ECO:0000256" key="1">
    <source>
        <dbReference type="SAM" id="MobiDB-lite"/>
    </source>
</evidence>
<evidence type="ECO:0000313" key="2">
    <source>
        <dbReference type="EMBL" id="MFI0793630.1"/>
    </source>
</evidence>
<evidence type="ECO:0000313" key="3">
    <source>
        <dbReference type="Proteomes" id="UP001611075"/>
    </source>
</evidence>
<name>A0ABW7SKG0_9ACTN</name>
<feature type="compositionally biased region" description="Low complexity" evidence="1">
    <location>
        <begin position="163"/>
        <end position="174"/>
    </location>
</feature>
<reference evidence="2 3" key="1">
    <citation type="submission" date="2024-10" db="EMBL/GenBank/DDBJ databases">
        <title>The Natural Products Discovery Center: Release of the First 8490 Sequenced Strains for Exploring Actinobacteria Biosynthetic Diversity.</title>
        <authorList>
            <person name="Kalkreuter E."/>
            <person name="Kautsar S.A."/>
            <person name="Yang D."/>
            <person name="Bader C.D."/>
            <person name="Teijaro C.N."/>
            <person name="Fluegel L."/>
            <person name="Davis C.M."/>
            <person name="Simpson J.R."/>
            <person name="Lauterbach L."/>
            <person name="Steele A.D."/>
            <person name="Gui C."/>
            <person name="Meng S."/>
            <person name="Li G."/>
            <person name="Viehrig K."/>
            <person name="Ye F."/>
            <person name="Su P."/>
            <person name="Kiefer A.F."/>
            <person name="Nichols A."/>
            <person name="Cepeda A.J."/>
            <person name="Yan W."/>
            <person name="Fan B."/>
            <person name="Jiang Y."/>
            <person name="Adhikari A."/>
            <person name="Zheng C.-J."/>
            <person name="Schuster L."/>
            <person name="Cowan T.M."/>
            <person name="Smanski M.J."/>
            <person name="Chevrette M.G."/>
            <person name="De Carvalho L.P.S."/>
            <person name="Shen B."/>
        </authorList>
    </citation>
    <scope>NUCLEOTIDE SEQUENCE [LARGE SCALE GENOMIC DNA]</scope>
    <source>
        <strain evidence="2 3">NPDC021253</strain>
    </source>
</reference>
<dbReference type="RefSeq" id="WP_396679227.1">
    <property type="nucleotide sequence ID" value="NZ_JBIRPU010000007.1"/>
</dbReference>
<keyword evidence="3" id="KW-1185">Reference proteome</keyword>
<protein>
    <recommendedName>
        <fullName evidence="4">Phage tail protein</fullName>
    </recommendedName>
</protein>
<feature type="compositionally biased region" description="Polar residues" evidence="1">
    <location>
        <begin position="8"/>
        <end position="17"/>
    </location>
</feature>
<feature type="region of interest" description="Disordered" evidence="1">
    <location>
        <begin position="125"/>
        <end position="147"/>
    </location>
</feature>
<accession>A0ABW7SKG0</accession>
<organism evidence="2 3">
    <name type="scientific">Micromonospora rubida</name>
    <dbReference type="NCBI Taxonomy" id="2697657"/>
    <lineage>
        <taxon>Bacteria</taxon>
        <taxon>Bacillati</taxon>
        <taxon>Actinomycetota</taxon>
        <taxon>Actinomycetes</taxon>
        <taxon>Micromonosporales</taxon>
        <taxon>Micromonosporaceae</taxon>
        <taxon>Micromonospora</taxon>
    </lineage>
</organism>
<gene>
    <name evidence="2" type="ORF">ACH4OY_13205</name>
</gene>
<feature type="region of interest" description="Disordered" evidence="1">
    <location>
        <begin position="157"/>
        <end position="176"/>
    </location>
</feature>
<proteinExistence type="predicted"/>
<sequence>MERLTMPAAQNGQQPTKPATGPLDGATPADLLPASGDHPVEIVRYQSVVLTDIPGAKPARKLTGAIDLGEENLPFYDRPAEGMIVTTEQSWAVKGVTLGRLLHSLALAPGESTRVAVVDWERRTRGTGTEATSEKDQLTSRTDQDRSISEVANTIAQEQQHGTSSMQQASTSSSKGGGGGVALFGVNLGGTWSNSSNSGFATNVVRSTGIRSVASDAAQQISARTQQVATAARSRHMTVVRETSQSEKEQVTTRVVTNYNHMHALSVQYYEVVQVYEVTTKPVTAERCLFIPLQELSFTHNNLQRYKEVLASVAPKDWATRIRDANPLESTVRKLEGCTAAEAPANQLFEGIDLLDLAASAMGVYGVRKLDGAPVRFDSVARQWNPLPTTGLPASGLKRIAPGKDKVWGVRPDNRLMIFDGTTWHTDPHGAAGLGVASGSDGTTIHWNASEIYQQVGINWQKSVVAVDDLAVVNNERVWYCKDGKTFERTGTTWTERPAPAPGIVSLTVAPDGVIWGVTGDKKIMMVEPGSSTWTPGKIGTAPMTAAVPVKIVSAGGGEFWLMNDKGVLYRLLTAPREALTAFDDPPPPESGWPTKIDVWWDNAGIRSVRLVIPGHTYRCGDTGGSGVLQHGSYDFKAGEKLLSVDYWTGTAARGSLAGLRLTLQTGMVSFGPAAGPTTPDLTEDAGGAAICGLLGSTVRTGSRTYIAALGFHLRGGKVPQAVLDHLNDNRRYYSQAVWANADELTLSRILANYSYLPPGGKGDAVPLGMLLDPKPVAATGNYLGFRWNFSSEQDRQDWLKARSADSTILGKSVTAKVGIATNGVFAEAVLGRANAAEKIDLTRFWNWKDSPIPILPTDIAAVSTGTRNQEVDVKVAQLGASEAKFQTIAALPDPAATQAAMQVLSTANLFKDIAGAAEMSQMLSKGIEAAANNDKDAGARANEAMKTAAEHQQKMATIAVEAASKLVPAGKAASSLSALGGMMNQASNGNGSNTSDDSEEK</sequence>
<comment type="caution">
    <text evidence="2">The sequence shown here is derived from an EMBL/GenBank/DDBJ whole genome shotgun (WGS) entry which is preliminary data.</text>
</comment>
<feature type="region of interest" description="Disordered" evidence="1">
    <location>
        <begin position="1"/>
        <end position="35"/>
    </location>
</feature>